<reference evidence="1" key="1">
    <citation type="journal article" date="2018" name="PLoS Negl. Trop. Dis.">
        <title>Sialome diversity of ticks revealed by RNAseq of single tick salivary glands.</title>
        <authorList>
            <person name="Perner J."/>
            <person name="Kropackova S."/>
            <person name="Kopacek P."/>
            <person name="Ribeiro J.M."/>
        </authorList>
    </citation>
    <scope>NUCLEOTIDE SEQUENCE</scope>
    <source>
        <strain evidence="1">Siblings of single egg batch collected in Ceske Budejovice</strain>
        <tissue evidence="1">Salivary glands</tissue>
    </source>
</reference>
<organism evidence="1">
    <name type="scientific">Ixodes ricinus</name>
    <name type="common">Common tick</name>
    <name type="synonym">Acarus ricinus</name>
    <dbReference type="NCBI Taxonomy" id="34613"/>
    <lineage>
        <taxon>Eukaryota</taxon>
        <taxon>Metazoa</taxon>
        <taxon>Ecdysozoa</taxon>
        <taxon>Arthropoda</taxon>
        <taxon>Chelicerata</taxon>
        <taxon>Arachnida</taxon>
        <taxon>Acari</taxon>
        <taxon>Parasitiformes</taxon>
        <taxon>Ixodida</taxon>
        <taxon>Ixodoidea</taxon>
        <taxon>Ixodidae</taxon>
        <taxon>Ixodinae</taxon>
        <taxon>Ixodes</taxon>
    </lineage>
</organism>
<protein>
    <submittedName>
        <fullName evidence="1">Uncharacterized protein</fullName>
    </submittedName>
</protein>
<evidence type="ECO:0000313" key="1">
    <source>
        <dbReference type="EMBL" id="JAR89020.1"/>
    </source>
</evidence>
<dbReference type="AlphaFoldDB" id="A0A147BE14"/>
<name>A0A147BE14_IXORI</name>
<proteinExistence type="predicted"/>
<accession>A0A147BE14</accession>
<dbReference type="EMBL" id="GEGO01006384">
    <property type="protein sequence ID" value="JAR89020.1"/>
    <property type="molecule type" value="Transcribed_RNA"/>
</dbReference>
<sequence length="127" mass="14404">MPRTCLRLVCLVSSPTHTSKAVPKWQQMTSQKPACRTVGMSRPWQLALEVPTKSMSERECRCRRHGFPTSGSLGFRGLSQWRVTCSRTGIRHTHHSCWDTASIAAGNSVTLLQRHQTEIEGPRFRTR</sequence>